<keyword evidence="4" id="KW-1185">Reference proteome</keyword>
<dbReference type="RefSeq" id="WP_252839115.1">
    <property type="nucleotide sequence ID" value="NZ_JAJJVQ010000020.1"/>
</dbReference>
<gene>
    <name evidence="3" type="ORF">LOD26_25365</name>
</gene>
<name>A0ABT1BHR1_9ENTR</name>
<keyword evidence="1" id="KW-0694">RNA-binding</keyword>
<dbReference type="Proteomes" id="UP001139290">
    <property type="component" value="Unassembled WGS sequence"/>
</dbReference>
<dbReference type="Gene3D" id="1.10.1710.10">
    <property type="entry name" value="ProQ/FinO domain"/>
    <property type="match status" value="1"/>
</dbReference>
<feature type="domain" description="ProQ/FinO" evidence="2">
    <location>
        <begin position="47"/>
        <end position="153"/>
    </location>
</feature>
<evidence type="ECO:0000313" key="3">
    <source>
        <dbReference type="EMBL" id="MCO5784594.1"/>
    </source>
</evidence>
<evidence type="ECO:0000256" key="1">
    <source>
        <dbReference type="ARBA" id="ARBA00022884"/>
    </source>
</evidence>
<evidence type="ECO:0000313" key="4">
    <source>
        <dbReference type="Proteomes" id="UP001139290"/>
    </source>
</evidence>
<accession>A0ABT1BHR1</accession>
<sequence>MKQKQLNDSVYRILPGKKSMPTKVAAEVAGDEKKCPQAHLSQLKKTLSDKGSAELLKHFWPGLFDHGHPRPLTQGIFEQLLDDVRHFELPVSGRELRQSLKRLMRSEAYLQAVRAGASRYDARGNPCVIIGEKEEMTALVRLARLRHKQAARKV</sequence>
<dbReference type="InterPro" id="IPR036442">
    <property type="entry name" value="ProQ/FinO_sf"/>
</dbReference>
<protein>
    <submittedName>
        <fullName evidence="3">ProQ/FINO family protein</fullName>
    </submittedName>
</protein>
<dbReference type="EMBL" id="JAJJVQ010000020">
    <property type="protein sequence ID" value="MCO5784594.1"/>
    <property type="molecule type" value="Genomic_DNA"/>
</dbReference>
<dbReference type="InterPro" id="IPR016103">
    <property type="entry name" value="ProQ/FinO"/>
</dbReference>
<dbReference type="SMART" id="SM00945">
    <property type="entry name" value="ProQ"/>
    <property type="match status" value="1"/>
</dbReference>
<proteinExistence type="predicted"/>
<organism evidence="3 4">
    <name type="scientific">Citrobacter meridianamericanus</name>
    <dbReference type="NCBI Taxonomy" id="2894201"/>
    <lineage>
        <taxon>Bacteria</taxon>
        <taxon>Pseudomonadati</taxon>
        <taxon>Pseudomonadota</taxon>
        <taxon>Gammaproteobacteria</taxon>
        <taxon>Enterobacterales</taxon>
        <taxon>Enterobacteriaceae</taxon>
        <taxon>Citrobacter</taxon>
    </lineage>
</organism>
<dbReference type="Pfam" id="PF04352">
    <property type="entry name" value="ProQ"/>
    <property type="match status" value="1"/>
</dbReference>
<comment type="caution">
    <text evidence="3">The sequence shown here is derived from an EMBL/GenBank/DDBJ whole genome shotgun (WGS) entry which is preliminary data.</text>
</comment>
<evidence type="ECO:0000259" key="2">
    <source>
        <dbReference type="SMART" id="SM00945"/>
    </source>
</evidence>
<reference evidence="3" key="1">
    <citation type="submission" date="2021-11" db="EMBL/GenBank/DDBJ databases">
        <title>Citrobacter meridianamericanus sp. nov. isolated from soil.</title>
        <authorList>
            <person name="Furlan J.P.R."/>
            <person name="Stehling E.G."/>
        </authorList>
    </citation>
    <scope>NUCLEOTIDE SEQUENCE</scope>
    <source>
        <strain evidence="3">BR102</strain>
    </source>
</reference>
<dbReference type="SUPFAM" id="SSF48657">
    <property type="entry name" value="FinO-like"/>
    <property type="match status" value="1"/>
</dbReference>